<feature type="non-terminal residue" evidence="2">
    <location>
        <position position="1"/>
    </location>
</feature>
<comment type="caution">
    <text evidence="2">The sequence shown here is derived from an EMBL/GenBank/DDBJ whole genome shotgun (WGS) entry which is preliminary data.</text>
</comment>
<feature type="transmembrane region" description="Helical" evidence="1">
    <location>
        <begin position="55"/>
        <end position="79"/>
    </location>
</feature>
<dbReference type="AlphaFoldDB" id="A0A7Y0R2C4"/>
<evidence type="ECO:0000313" key="2">
    <source>
        <dbReference type="EMBL" id="NMR77004.1"/>
    </source>
</evidence>
<evidence type="ECO:0000313" key="3">
    <source>
        <dbReference type="Proteomes" id="UP000565155"/>
    </source>
</evidence>
<organism evidence="2 3">
    <name type="scientific">Vibrio alginolyticus</name>
    <dbReference type="NCBI Taxonomy" id="663"/>
    <lineage>
        <taxon>Bacteria</taxon>
        <taxon>Pseudomonadati</taxon>
        <taxon>Pseudomonadota</taxon>
        <taxon>Gammaproteobacteria</taxon>
        <taxon>Vibrionales</taxon>
        <taxon>Vibrionaceae</taxon>
        <taxon>Vibrio</taxon>
    </lineage>
</organism>
<dbReference type="GO" id="GO:0042910">
    <property type="term" value="F:xenobiotic transmembrane transporter activity"/>
    <property type="evidence" value="ECO:0007669"/>
    <property type="project" value="TreeGrafter"/>
</dbReference>
<dbReference type="PANTHER" id="PTHR32063">
    <property type="match status" value="1"/>
</dbReference>
<keyword evidence="1" id="KW-1133">Transmembrane helix</keyword>
<dbReference type="SUPFAM" id="SSF82866">
    <property type="entry name" value="Multidrug efflux transporter AcrB transmembrane domain"/>
    <property type="match status" value="1"/>
</dbReference>
<sequence length="219" mass="23823">FVISLAEAVAIVIIVLLFTMGLRSGVIIGVVLLLTVFGTFILMNYNNIELHRISLGALIIALGMLVDNAIVVVEGILVGLKKGRTKVQAAVDIVKQTQWPLLGATVIAITAFAPIGLSQDATGEFMGSLFWVLCFSLFLSWVTAITLTPFLADLLLKEEEKDTNGEDEDPYKGWLFVVFGALLKFSLRFRWMTVAAMVALLVGAVIAFGNVKQQFFPPS</sequence>
<evidence type="ECO:0000256" key="1">
    <source>
        <dbReference type="SAM" id="Phobius"/>
    </source>
</evidence>
<dbReference type="Proteomes" id="UP000565155">
    <property type="component" value="Unassembled WGS sequence"/>
</dbReference>
<feature type="transmembrane region" description="Helical" evidence="1">
    <location>
        <begin position="99"/>
        <end position="117"/>
    </location>
</feature>
<keyword evidence="1" id="KW-0812">Transmembrane</keyword>
<dbReference type="Pfam" id="PF00873">
    <property type="entry name" value="ACR_tran"/>
    <property type="match status" value="1"/>
</dbReference>
<proteinExistence type="predicted"/>
<accession>A0A7Y0R2C4</accession>
<reference evidence="2 3" key="1">
    <citation type="submission" date="2020-04" db="EMBL/GenBank/DDBJ databases">
        <title>Whole-genome sequencing of Vibrio spp. from China reveals different genetic environments of blaCTX-M-14 among diverse lineages.</title>
        <authorList>
            <person name="Zheng Z."/>
            <person name="Ye L."/>
            <person name="Chen S."/>
        </authorList>
    </citation>
    <scope>NUCLEOTIDE SEQUENCE [LARGE SCALE GENOMIC DNA]</scope>
    <source>
        <strain evidence="2 3">Vb1636</strain>
    </source>
</reference>
<feature type="transmembrane region" description="Helical" evidence="1">
    <location>
        <begin position="129"/>
        <end position="151"/>
    </location>
</feature>
<dbReference type="InterPro" id="IPR001036">
    <property type="entry name" value="Acrflvin-R"/>
</dbReference>
<dbReference type="PRINTS" id="PR00702">
    <property type="entry name" value="ACRIFLAVINRP"/>
</dbReference>
<feature type="transmembrane region" description="Helical" evidence="1">
    <location>
        <begin position="194"/>
        <end position="211"/>
    </location>
</feature>
<dbReference type="EMBL" id="JABCMA010000348">
    <property type="protein sequence ID" value="NMR77004.1"/>
    <property type="molecule type" value="Genomic_DNA"/>
</dbReference>
<gene>
    <name evidence="2" type="ORF">HKB35_25810</name>
</gene>
<dbReference type="Gene3D" id="1.20.1640.10">
    <property type="entry name" value="Multidrug efflux transporter AcrB transmembrane domain"/>
    <property type="match status" value="2"/>
</dbReference>
<keyword evidence="1" id="KW-0472">Membrane</keyword>
<feature type="non-terminal residue" evidence="2">
    <location>
        <position position="219"/>
    </location>
</feature>
<dbReference type="GO" id="GO:0005886">
    <property type="term" value="C:plasma membrane"/>
    <property type="evidence" value="ECO:0007669"/>
    <property type="project" value="TreeGrafter"/>
</dbReference>
<protein>
    <submittedName>
        <fullName evidence="2">Efflux RND transporter permease subunit</fullName>
    </submittedName>
</protein>
<name>A0A7Y0R2C4_VIBAL</name>
<feature type="transmembrane region" description="Helical" evidence="1">
    <location>
        <begin position="12"/>
        <end position="43"/>
    </location>
</feature>
<dbReference type="RefSeq" id="WP_169629520.1">
    <property type="nucleotide sequence ID" value="NZ_JABCMA010000348.1"/>
</dbReference>
<dbReference type="PANTHER" id="PTHR32063:SF18">
    <property type="entry name" value="CATION EFFLUX SYSTEM PROTEIN"/>
    <property type="match status" value="1"/>
</dbReference>